<name>A0A2J6R1T7_HYAVF</name>
<proteinExistence type="inferred from homology"/>
<protein>
    <submittedName>
        <fullName evidence="9">Major facilitator superfamily transporter</fullName>
    </submittedName>
</protein>
<dbReference type="InterPro" id="IPR011701">
    <property type="entry name" value="MFS"/>
</dbReference>
<feature type="transmembrane region" description="Helical" evidence="7">
    <location>
        <begin position="391"/>
        <end position="410"/>
    </location>
</feature>
<organism evidence="9 10">
    <name type="scientific">Hyaloscypha variabilis (strain UAMH 11265 / GT02V1 / F)</name>
    <name type="common">Meliniomyces variabilis</name>
    <dbReference type="NCBI Taxonomy" id="1149755"/>
    <lineage>
        <taxon>Eukaryota</taxon>
        <taxon>Fungi</taxon>
        <taxon>Dikarya</taxon>
        <taxon>Ascomycota</taxon>
        <taxon>Pezizomycotina</taxon>
        <taxon>Leotiomycetes</taxon>
        <taxon>Helotiales</taxon>
        <taxon>Hyaloscyphaceae</taxon>
        <taxon>Hyaloscypha</taxon>
        <taxon>Hyaloscypha variabilis</taxon>
    </lineage>
</organism>
<feature type="transmembrane region" description="Helical" evidence="7">
    <location>
        <begin position="450"/>
        <end position="475"/>
    </location>
</feature>
<accession>A0A2J6R1T7</accession>
<dbReference type="SUPFAM" id="SSF103473">
    <property type="entry name" value="MFS general substrate transporter"/>
    <property type="match status" value="1"/>
</dbReference>
<dbReference type="InterPro" id="IPR036259">
    <property type="entry name" value="MFS_trans_sf"/>
</dbReference>
<evidence type="ECO:0000313" key="10">
    <source>
        <dbReference type="Proteomes" id="UP000235786"/>
    </source>
</evidence>
<keyword evidence="5 7" id="KW-0472">Membrane</keyword>
<dbReference type="Proteomes" id="UP000235786">
    <property type="component" value="Unassembled WGS sequence"/>
</dbReference>
<dbReference type="GO" id="GO:0016020">
    <property type="term" value="C:membrane"/>
    <property type="evidence" value="ECO:0007669"/>
    <property type="project" value="UniProtKB-SubCell"/>
</dbReference>
<feature type="transmembrane region" description="Helical" evidence="7">
    <location>
        <begin position="358"/>
        <end position="379"/>
    </location>
</feature>
<gene>
    <name evidence="9" type="ORF">L207DRAFT_500202</name>
</gene>
<dbReference type="InterPro" id="IPR020846">
    <property type="entry name" value="MFS_dom"/>
</dbReference>
<comment type="subcellular location">
    <subcellularLocation>
        <location evidence="1">Membrane</location>
        <topology evidence="1">Multi-pass membrane protein</topology>
    </subcellularLocation>
</comment>
<feature type="transmembrane region" description="Helical" evidence="7">
    <location>
        <begin position="66"/>
        <end position="90"/>
    </location>
</feature>
<evidence type="ECO:0000256" key="4">
    <source>
        <dbReference type="ARBA" id="ARBA00022989"/>
    </source>
</evidence>
<evidence type="ECO:0000256" key="3">
    <source>
        <dbReference type="ARBA" id="ARBA00022692"/>
    </source>
</evidence>
<evidence type="ECO:0000256" key="2">
    <source>
        <dbReference type="ARBA" id="ARBA00022448"/>
    </source>
</evidence>
<evidence type="ECO:0000256" key="7">
    <source>
        <dbReference type="SAM" id="Phobius"/>
    </source>
</evidence>
<dbReference type="GO" id="GO:0033229">
    <property type="term" value="F:cysteine transmembrane transporter activity"/>
    <property type="evidence" value="ECO:0007669"/>
    <property type="project" value="TreeGrafter"/>
</dbReference>
<dbReference type="EMBL" id="KZ613959">
    <property type="protein sequence ID" value="PMD32477.1"/>
    <property type="molecule type" value="Genomic_DNA"/>
</dbReference>
<keyword evidence="10" id="KW-1185">Reference proteome</keyword>
<keyword evidence="3 7" id="KW-0812">Transmembrane</keyword>
<evidence type="ECO:0000256" key="1">
    <source>
        <dbReference type="ARBA" id="ARBA00004141"/>
    </source>
</evidence>
<sequence>MNKDKTLEIAEAREDAPEIVEDEVLKKGHMNYDLVDEEVAKYASETIVEVDEETSSRLKRMIDKRILAIMIGTYLIQTLDKGTMSFASIMGIIDETHLVGTQYSWLTSIIYIIILVVEYPENWIIQRVPIAKWLGLNIILWGITLSLHAAMKNFAGLVTLRAFLGLFEAVSQPTFVLLSGMWYKRDEQAGAVIYWYMMNGVQQVFGSLLAFGFSFVPKTAAINSWQALFMTYGIITVFWGAFVLYWTPDSPMKAKCFTEEDKKLMIERVRENRTGVQNRKFRKDQVWDAACDPQVYAFALIQLFLTLPSGGLGAYANIIIKSFGFTTWQTQLLQMVSGVIQVISMLSAVWVDKRTKQTILPMMASVIPTIAGTVVLMTVPFEHSKRVGLLFAYYIMISFWACSGLALSLVTRNVAGQTKKSIVISVNFVFWATGNSIGPQVFQTKDAPRYFLALSIILGCFILLMITLGALRTYYIWQNKRRDGKIERGEAVADALYTHALEDITDRKNVNFRYIY</sequence>
<evidence type="ECO:0000256" key="5">
    <source>
        <dbReference type="ARBA" id="ARBA00023136"/>
    </source>
</evidence>
<feature type="transmembrane region" description="Helical" evidence="7">
    <location>
        <begin position="295"/>
        <end position="320"/>
    </location>
</feature>
<feature type="transmembrane region" description="Helical" evidence="7">
    <location>
        <begin position="422"/>
        <end position="438"/>
    </location>
</feature>
<dbReference type="PANTHER" id="PTHR43791">
    <property type="entry name" value="PERMEASE-RELATED"/>
    <property type="match status" value="1"/>
</dbReference>
<feature type="transmembrane region" description="Helical" evidence="7">
    <location>
        <begin position="332"/>
        <end position="351"/>
    </location>
</feature>
<dbReference type="AlphaFoldDB" id="A0A2J6R1T7"/>
<keyword evidence="2" id="KW-0813">Transport</keyword>
<dbReference type="PANTHER" id="PTHR43791:SF63">
    <property type="entry name" value="HIGH AFFINITY CYSTEINE TRANSPORTER"/>
    <property type="match status" value="1"/>
</dbReference>
<feature type="domain" description="Major facilitator superfamily (MFS) profile" evidence="8">
    <location>
        <begin position="66"/>
        <end position="481"/>
    </location>
</feature>
<dbReference type="FunFam" id="1.20.1250.20:FF:000064">
    <property type="entry name" value="MFS allantoate transporter"/>
    <property type="match status" value="1"/>
</dbReference>
<dbReference type="PROSITE" id="PS50850">
    <property type="entry name" value="MFS"/>
    <property type="match status" value="1"/>
</dbReference>
<comment type="similarity">
    <text evidence="6">Belongs to the major facilitator superfamily. Allantoate permease family.</text>
</comment>
<dbReference type="Pfam" id="PF07690">
    <property type="entry name" value="MFS_1"/>
    <property type="match status" value="1"/>
</dbReference>
<evidence type="ECO:0000313" key="9">
    <source>
        <dbReference type="EMBL" id="PMD32477.1"/>
    </source>
</evidence>
<feature type="transmembrane region" description="Helical" evidence="7">
    <location>
        <begin position="227"/>
        <end position="246"/>
    </location>
</feature>
<feature type="transmembrane region" description="Helical" evidence="7">
    <location>
        <begin position="131"/>
        <end position="150"/>
    </location>
</feature>
<reference evidence="9 10" key="1">
    <citation type="submission" date="2016-04" db="EMBL/GenBank/DDBJ databases">
        <title>A degradative enzymes factory behind the ericoid mycorrhizal symbiosis.</title>
        <authorList>
            <consortium name="DOE Joint Genome Institute"/>
            <person name="Martino E."/>
            <person name="Morin E."/>
            <person name="Grelet G."/>
            <person name="Kuo A."/>
            <person name="Kohler A."/>
            <person name="Daghino S."/>
            <person name="Barry K."/>
            <person name="Choi C."/>
            <person name="Cichocki N."/>
            <person name="Clum A."/>
            <person name="Copeland A."/>
            <person name="Hainaut M."/>
            <person name="Haridas S."/>
            <person name="Labutti K."/>
            <person name="Lindquist E."/>
            <person name="Lipzen A."/>
            <person name="Khouja H.-R."/>
            <person name="Murat C."/>
            <person name="Ohm R."/>
            <person name="Olson A."/>
            <person name="Spatafora J."/>
            <person name="Veneault-Fourrey C."/>
            <person name="Henrissat B."/>
            <person name="Grigoriev I."/>
            <person name="Martin F."/>
            <person name="Perotto S."/>
        </authorList>
    </citation>
    <scope>NUCLEOTIDE SEQUENCE [LARGE SCALE GENOMIC DNA]</scope>
    <source>
        <strain evidence="9 10">F</strain>
    </source>
</reference>
<dbReference type="Gene3D" id="1.20.1250.20">
    <property type="entry name" value="MFS general substrate transporter like domains"/>
    <property type="match status" value="1"/>
</dbReference>
<feature type="transmembrane region" description="Helical" evidence="7">
    <location>
        <begin position="162"/>
        <end position="183"/>
    </location>
</feature>
<keyword evidence="4 7" id="KW-1133">Transmembrane helix</keyword>
<evidence type="ECO:0000259" key="8">
    <source>
        <dbReference type="PROSITE" id="PS50850"/>
    </source>
</evidence>
<evidence type="ECO:0000256" key="6">
    <source>
        <dbReference type="ARBA" id="ARBA00037968"/>
    </source>
</evidence>
<feature type="transmembrane region" description="Helical" evidence="7">
    <location>
        <begin position="195"/>
        <end position="215"/>
    </location>
</feature>
<dbReference type="OrthoDB" id="6730379at2759"/>
<feature type="transmembrane region" description="Helical" evidence="7">
    <location>
        <begin position="102"/>
        <end position="119"/>
    </location>
</feature>